<gene>
    <name evidence="7" type="ordered locus">G5S_0064</name>
</gene>
<keyword evidence="8" id="KW-1185">Reference proteome</keyword>
<dbReference type="Proteomes" id="UP000008305">
    <property type="component" value="Chromosome"/>
</dbReference>
<dbReference type="GO" id="GO:0005886">
    <property type="term" value="C:plasma membrane"/>
    <property type="evidence" value="ECO:0007669"/>
    <property type="project" value="TreeGrafter"/>
</dbReference>
<comment type="subcellular location">
    <subcellularLocation>
        <location evidence="1">Membrane</location>
        <topology evidence="1">Multi-pass membrane protein</topology>
    </subcellularLocation>
</comment>
<feature type="transmembrane region" description="Helical" evidence="6">
    <location>
        <begin position="208"/>
        <end position="228"/>
    </location>
</feature>
<organism evidence="7 8">
    <name type="scientific">Chlamydia pecorum (strain ATCC VR-628 / DSM 29919 / E58)</name>
    <name type="common">Chlamydophila pecorum</name>
    <dbReference type="NCBI Taxonomy" id="331635"/>
    <lineage>
        <taxon>Bacteria</taxon>
        <taxon>Pseudomonadati</taxon>
        <taxon>Chlamydiota</taxon>
        <taxon>Chlamydiia</taxon>
        <taxon>Chlamydiales</taxon>
        <taxon>Chlamydiaceae</taxon>
        <taxon>Chlamydia/Chlamydophila group</taxon>
        <taxon>Chlamydia</taxon>
    </lineage>
</organism>
<comment type="similarity">
    <text evidence="2 6">Belongs to the BI1 family.</text>
</comment>
<dbReference type="EMBL" id="CP002608">
    <property type="protein sequence ID" value="AEB41095.1"/>
    <property type="molecule type" value="Genomic_DNA"/>
</dbReference>
<feature type="transmembrane region" description="Helical" evidence="6">
    <location>
        <begin position="22"/>
        <end position="42"/>
    </location>
</feature>
<evidence type="ECO:0000313" key="7">
    <source>
        <dbReference type="EMBL" id="AEB41095.1"/>
    </source>
</evidence>
<evidence type="ECO:0000313" key="8">
    <source>
        <dbReference type="Proteomes" id="UP000008305"/>
    </source>
</evidence>
<feature type="transmembrane region" description="Helical" evidence="6">
    <location>
        <begin position="108"/>
        <end position="129"/>
    </location>
</feature>
<sequence>MGLYDRDYIQESRLPGTFASRVYSWMTAGLAVTTFVSLGLYYSGLYRSLFAFWWIWCLGTLGVSFFINARLQTLSLPTVMSLFLVYSVLEGMFFGTVLPIYAAQYGGGVVWAAFGSAALVFGMAALYGALTKNDLTQMSKILTVAVMGLLAITVVFAIVSLFVFMPLFYLLICYLGLVIFVGLTAADAQAIRRVAANVGNDSVVSYKLSLVMALKMYCNVIMVFWYLLQIFSSSGNRD</sequence>
<evidence type="ECO:0000256" key="6">
    <source>
        <dbReference type="RuleBase" id="RU004379"/>
    </source>
</evidence>
<evidence type="ECO:0000256" key="5">
    <source>
        <dbReference type="ARBA" id="ARBA00023136"/>
    </source>
</evidence>
<dbReference type="AlphaFoldDB" id="A0AA34RCI6"/>
<protein>
    <submittedName>
        <fullName evidence="7">Transport permease</fullName>
    </submittedName>
</protein>
<feature type="transmembrane region" description="Helical" evidence="6">
    <location>
        <begin position="168"/>
        <end position="188"/>
    </location>
</feature>
<keyword evidence="3 6" id="KW-0812">Transmembrane</keyword>
<accession>A0AA34RCI6</accession>
<dbReference type="Pfam" id="PF01027">
    <property type="entry name" value="Bax1-I"/>
    <property type="match status" value="1"/>
</dbReference>
<dbReference type="PANTHER" id="PTHR23291:SF50">
    <property type="entry name" value="PROTEIN LIFEGUARD 4"/>
    <property type="match status" value="1"/>
</dbReference>
<proteinExistence type="inferred from homology"/>
<dbReference type="CDD" id="cd10432">
    <property type="entry name" value="BI-1-like_bacterial"/>
    <property type="match status" value="1"/>
</dbReference>
<keyword evidence="5 6" id="KW-0472">Membrane</keyword>
<evidence type="ECO:0000256" key="4">
    <source>
        <dbReference type="ARBA" id="ARBA00022989"/>
    </source>
</evidence>
<evidence type="ECO:0000256" key="3">
    <source>
        <dbReference type="ARBA" id="ARBA00022692"/>
    </source>
</evidence>
<dbReference type="PANTHER" id="PTHR23291">
    <property type="entry name" value="BAX INHIBITOR-RELATED"/>
    <property type="match status" value="1"/>
</dbReference>
<dbReference type="KEGG" id="cpm:G5S_0064"/>
<name>A0AA34RCI6_CHLPE</name>
<dbReference type="RefSeq" id="WP_013712174.1">
    <property type="nucleotide sequence ID" value="NC_015408.1"/>
</dbReference>
<feature type="transmembrane region" description="Helical" evidence="6">
    <location>
        <begin position="48"/>
        <end position="67"/>
    </location>
</feature>
<dbReference type="InterPro" id="IPR006214">
    <property type="entry name" value="Bax_inhibitor_1-related"/>
</dbReference>
<reference evidence="7 8" key="1">
    <citation type="journal article" date="2011" name="J. Bacteriol.">
        <title>Genome sequence of the obligate intracellular animal pathogen Chlamydia pecorum E58.</title>
        <authorList>
            <person name="Mojica S."/>
            <person name="Huot Creasy H."/>
            <person name="Daugherty S."/>
            <person name="Read T.D."/>
            <person name="Kim T."/>
            <person name="Kaltenboeck B."/>
            <person name="Bavoil P."/>
            <person name="Myers G.S."/>
        </authorList>
    </citation>
    <scope>NUCLEOTIDE SEQUENCE [LARGE SCALE GENOMIC DNA]</scope>
    <source>
        <strain evidence="7 8">E58</strain>
    </source>
</reference>
<evidence type="ECO:0000256" key="1">
    <source>
        <dbReference type="ARBA" id="ARBA00004141"/>
    </source>
</evidence>
<feature type="transmembrane region" description="Helical" evidence="6">
    <location>
        <begin position="79"/>
        <end position="102"/>
    </location>
</feature>
<evidence type="ECO:0000256" key="2">
    <source>
        <dbReference type="ARBA" id="ARBA00010350"/>
    </source>
</evidence>
<feature type="transmembrane region" description="Helical" evidence="6">
    <location>
        <begin position="141"/>
        <end position="162"/>
    </location>
</feature>
<keyword evidence="4 6" id="KW-1133">Transmembrane helix</keyword>